<name>A0ABM3N7C8_GALME</name>
<dbReference type="SUPFAM" id="SSF53850">
    <property type="entry name" value="Periplasmic binding protein-like II"/>
    <property type="match status" value="1"/>
</dbReference>
<proteinExistence type="predicted"/>
<evidence type="ECO:0000256" key="1">
    <source>
        <dbReference type="ARBA" id="ARBA00004651"/>
    </source>
</evidence>
<dbReference type="InterPro" id="IPR052192">
    <property type="entry name" value="Insect_Ionotropic_Sensory_Rcpt"/>
</dbReference>
<evidence type="ECO:0000256" key="6">
    <source>
        <dbReference type="ARBA" id="ARBA00023170"/>
    </source>
</evidence>
<evidence type="ECO:0000256" key="3">
    <source>
        <dbReference type="ARBA" id="ARBA00022692"/>
    </source>
</evidence>
<dbReference type="RefSeq" id="XP_052759478.1">
    <property type="nucleotide sequence ID" value="XM_052903518.1"/>
</dbReference>
<reference evidence="13" key="1">
    <citation type="submission" date="2025-08" db="UniProtKB">
        <authorList>
            <consortium name="RefSeq"/>
        </authorList>
    </citation>
    <scope>IDENTIFICATION</scope>
    <source>
        <tissue evidence="13">Whole larvae</tissue>
    </source>
</reference>
<keyword evidence="2" id="KW-1003">Cell membrane</keyword>
<evidence type="ECO:0000256" key="8">
    <source>
        <dbReference type="SAM" id="MobiDB-lite"/>
    </source>
</evidence>
<feature type="transmembrane region" description="Helical" evidence="9">
    <location>
        <begin position="606"/>
        <end position="631"/>
    </location>
</feature>
<feature type="domain" description="Ionotropic receptor 75a N-terminal" evidence="11">
    <location>
        <begin position="21"/>
        <end position="224"/>
    </location>
</feature>
<feature type="region of interest" description="Disordered" evidence="8">
    <location>
        <begin position="640"/>
        <end position="659"/>
    </location>
</feature>
<keyword evidence="7" id="KW-0325">Glycoprotein</keyword>
<comment type="subcellular location">
    <subcellularLocation>
        <location evidence="1">Cell membrane</location>
        <topology evidence="1">Multi-pass membrane protein</topology>
    </subcellularLocation>
</comment>
<dbReference type="Pfam" id="PF24576">
    <property type="entry name" value="IR75A_N"/>
    <property type="match status" value="1"/>
</dbReference>
<keyword evidence="12" id="KW-1185">Reference proteome</keyword>
<feature type="chain" id="PRO_5047243117" evidence="10">
    <location>
        <begin position="18"/>
        <end position="659"/>
    </location>
</feature>
<keyword evidence="6" id="KW-0675">Receptor</keyword>
<keyword evidence="10" id="KW-0732">Signal</keyword>
<evidence type="ECO:0000313" key="13">
    <source>
        <dbReference type="RefSeq" id="XP_052759478.1"/>
    </source>
</evidence>
<dbReference type="Gene3D" id="1.10.287.70">
    <property type="match status" value="1"/>
</dbReference>
<protein>
    <submittedName>
        <fullName evidence="13">Uncharacterized protein LOC113509766</fullName>
    </submittedName>
</protein>
<evidence type="ECO:0000256" key="5">
    <source>
        <dbReference type="ARBA" id="ARBA00023136"/>
    </source>
</evidence>
<organism evidence="12 13">
    <name type="scientific">Galleria mellonella</name>
    <name type="common">Greater wax moth</name>
    <dbReference type="NCBI Taxonomy" id="7137"/>
    <lineage>
        <taxon>Eukaryota</taxon>
        <taxon>Metazoa</taxon>
        <taxon>Ecdysozoa</taxon>
        <taxon>Arthropoda</taxon>
        <taxon>Hexapoda</taxon>
        <taxon>Insecta</taxon>
        <taxon>Pterygota</taxon>
        <taxon>Neoptera</taxon>
        <taxon>Endopterygota</taxon>
        <taxon>Lepidoptera</taxon>
        <taxon>Glossata</taxon>
        <taxon>Ditrysia</taxon>
        <taxon>Pyraloidea</taxon>
        <taxon>Pyralidae</taxon>
        <taxon>Galleriinae</taxon>
        <taxon>Galleria</taxon>
    </lineage>
</organism>
<keyword evidence="5 9" id="KW-0472">Membrane</keyword>
<gene>
    <name evidence="13" type="primary">LOC113509766</name>
</gene>
<evidence type="ECO:0000256" key="4">
    <source>
        <dbReference type="ARBA" id="ARBA00022989"/>
    </source>
</evidence>
<sequence>MKFTIGLYWLFIPFISCLNQIDIDFSINYMKTRHINAICLLTCDSGNTWTNRFTKYANSQSISVFKVEIDKILNDYALVDICLERKLTSNGVLINACCRLYENILIYASENMYFDSRHKWLVIGHRNVTILNSGLKRNETVSGVIEIFNHLNLSVDADIVLSTSTIGSTAYKLYDIYNFGKIQGGDLVIDELGSWNSDSGFNLKININDYKYYRRWDFQRTPLKLINVLTEPTKVFNPKILTDLQPDLNIPVIITCTNRILHDIAEIHNFRFIYTISDRWYGDFTRNSSKAVASSLYFRTQDISPLIRFIHEALTRIDIIHPPLTSIEIRYYYRIPTRGVGKFQNQFLTPLSQNAWLSVLFIATLCLIVLLLAAKFEERPSYRQYAVLSVIASICQQFFEDNEFIATRRASLAREMTIFITGIFCVLIYNYYTSSVVSWLLNGPPPSITSLEELLDSPLELIFEDIGYTRSWLQVPNYYYNSRNQKVENQLRQKKVFNKKKGAPLFEPVEKGIAMVKSGGYAYHTDMDTANKLISRSFTQAELCELGSLQSMEKTNLYACVQKDSPFKEFFVWSVARLSERGIISCIQRRTNVLVPKCEGSSPRALALGGASPAFLLLAIGYFLATIIMLLERVVKRTKGRPQTGNCDNDVKRKYHSVT</sequence>
<dbReference type="PANTHER" id="PTHR42643">
    <property type="entry name" value="IONOTROPIC RECEPTOR 20A-RELATED"/>
    <property type="match status" value="1"/>
</dbReference>
<dbReference type="Proteomes" id="UP001652740">
    <property type="component" value="Unplaced"/>
</dbReference>
<evidence type="ECO:0000256" key="9">
    <source>
        <dbReference type="SAM" id="Phobius"/>
    </source>
</evidence>
<evidence type="ECO:0000256" key="2">
    <source>
        <dbReference type="ARBA" id="ARBA00022475"/>
    </source>
</evidence>
<evidence type="ECO:0000259" key="11">
    <source>
        <dbReference type="Pfam" id="PF24576"/>
    </source>
</evidence>
<evidence type="ECO:0000313" key="12">
    <source>
        <dbReference type="Proteomes" id="UP001652740"/>
    </source>
</evidence>
<dbReference type="PANTHER" id="PTHR42643:SF30">
    <property type="entry name" value="IONOTROPIC RECEPTOR 40A-RELATED"/>
    <property type="match status" value="1"/>
</dbReference>
<dbReference type="GeneID" id="113509766"/>
<feature type="transmembrane region" description="Helical" evidence="9">
    <location>
        <begin position="355"/>
        <end position="374"/>
    </location>
</feature>
<feature type="transmembrane region" description="Helical" evidence="9">
    <location>
        <begin position="418"/>
        <end position="441"/>
    </location>
</feature>
<dbReference type="InterPro" id="IPR057074">
    <property type="entry name" value="IR75A_N"/>
</dbReference>
<evidence type="ECO:0000256" key="7">
    <source>
        <dbReference type="ARBA" id="ARBA00023180"/>
    </source>
</evidence>
<keyword evidence="4 9" id="KW-1133">Transmembrane helix</keyword>
<keyword evidence="3 9" id="KW-0812">Transmembrane</keyword>
<accession>A0ABM3N7C8</accession>
<feature type="signal peptide" evidence="10">
    <location>
        <begin position="1"/>
        <end position="17"/>
    </location>
</feature>
<evidence type="ECO:0000256" key="10">
    <source>
        <dbReference type="SAM" id="SignalP"/>
    </source>
</evidence>